<evidence type="ECO:0000313" key="4">
    <source>
        <dbReference type="EMBL" id="WUR02971.1"/>
    </source>
</evidence>
<dbReference type="RefSeq" id="XP_065329108.1">
    <property type="nucleotide sequence ID" value="XM_065473036.1"/>
</dbReference>
<name>A0AAX4JAQ2_9MICR</name>
<feature type="repeat" description="WD" evidence="1">
    <location>
        <begin position="197"/>
        <end position="229"/>
    </location>
</feature>
<gene>
    <name evidence="3" type="ORF">VNE69_03177</name>
    <name evidence="4" type="ORF">VNE69_03184</name>
</gene>
<dbReference type="SMART" id="SM00320">
    <property type="entry name" value="WD40"/>
    <property type="match status" value="2"/>
</dbReference>
<feature type="domain" description="DUF2415" evidence="2">
    <location>
        <begin position="240"/>
        <end position="279"/>
    </location>
</feature>
<dbReference type="PROSITE" id="PS50082">
    <property type="entry name" value="WD_REPEATS_2"/>
    <property type="match status" value="1"/>
</dbReference>
<dbReference type="Pfam" id="PF10313">
    <property type="entry name" value="DUF2415"/>
    <property type="match status" value="1"/>
</dbReference>
<evidence type="ECO:0000256" key="1">
    <source>
        <dbReference type="PROSITE-ProRule" id="PRU00221"/>
    </source>
</evidence>
<dbReference type="EMBL" id="CP142728">
    <property type="protein sequence ID" value="WUR02971.1"/>
    <property type="molecule type" value="Genomic_DNA"/>
</dbReference>
<dbReference type="PANTHER" id="PTHR43991">
    <property type="entry name" value="WD REPEAT PROTEIN (AFU_ORTHOLOGUE AFUA_8G05640)-RELATED"/>
    <property type="match status" value="1"/>
</dbReference>
<organism evidence="4 5">
    <name type="scientific">Vairimorpha necatrix</name>
    <dbReference type="NCBI Taxonomy" id="6039"/>
    <lineage>
        <taxon>Eukaryota</taxon>
        <taxon>Fungi</taxon>
        <taxon>Fungi incertae sedis</taxon>
        <taxon>Microsporidia</taxon>
        <taxon>Nosematidae</taxon>
        <taxon>Vairimorpha</taxon>
    </lineage>
</organism>
<dbReference type="AlphaFoldDB" id="A0AAX4JAQ2"/>
<proteinExistence type="predicted"/>
<dbReference type="Proteomes" id="UP001334084">
    <property type="component" value="Chromosome 3"/>
</dbReference>
<dbReference type="PANTHER" id="PTHR43991:SF9">
    <property type="entry name" value="DUF2415 DOMAIN-CONTAINING PROTEIN"/>
    <property type="match status" value="1"/>
</dbReference>
<evidence type="ECO:0000313" key="3">
    <source>
        <dbReference type="EMBL" id="WUR02963.1"/>
    </source>
</evidence>
<keyword evidence="1" id="KW-0853">WD repeat</keyword>
<dbReference type="InterPro" id="IPR019417">
    <property type="entry name" value="DUF2415"/>
</dbReference>
<protein>
    <submittedName>
        <fullName evidence="4">WD40 repeat domain-containing protein</fullName>
    </submittedName>
    <submittedName>
        <fullName evidence="3">WD40-repeat-containing protein</fullName>
    </submittedName>
</protein>
<reference evidence="4" key="1">
    <citation type="journal article" date="2024" name="BMC Genomics">
        <title>Functional annotation of a divergent genome using sequence and structure-based similarity.</title>
        <authorList>
            <person name="Svedberg D."/>
            <person name="Winiger R.R."/>
            <person name="Berg A."/>
            <person name="Sharma H."/>
            <person name="Tellgren-Roth C."/>
            <person name="Debrunner-Vossbrinck B.A."/>
            <person name="Vossbrinck C.R."/>
            <person name="Barandun J."/>
        </authorList>
    </citation>
    <scope>NUCLEOTIDE SEQUENCE</scope>
    <source>
        <strain evidence="4">Illinois isolate</strain>
    </source>
</reference>
<dbReference type="SUPFAM" id="SSF50978">
    <property type="entry name" value="WD40 repeat-like"/>
    <property type="match status" value="1"/>
</dbReference>
<sequence length="323" mass="37237">MSTIENNDIREVSDFIFPEFKVHDEGVVTQHWQLKDMLKIHNGNLIFPQSNKVYSYDPKTRTKLLLSEDLSFPPASLCVEEDFLAIGGGKGQLYVKNLINNETKYYFLSDNINNHISIHDKKIYASNNDRKLRILSVENDSVQTIDFISQINHTSVSPDGKYLIMVGDSNDVFLYVIENSNYRFLKKLKTINDSGFSVAWNNFSNKFAVASQDGFVSVWDLRSDEKSYILRSKQQGTHKGAVRNVFFSIKKSLDLIFFTEQSSYLSIFDARSFEKRQLVNLGDDVQITGATISEEDFKIFVSSEHKIYEYDINTISRRIFDTK</sequence>
<accession>A0AAX4JAQ2</accession>
<dbReference type="GeneID" id="90540773"/>
<keyword evidence="5" id="KW-1185">Reference proteome</keyword>
<dbReference type="InterPro" id="IPR036322">
    <property type="entry name" value="WD40_repeat_dom_sf"/>
</dbReference>
<dbReference type="Gene3D" id="2.130.10.10">
    <property type="entry name" value="YVTN repeat-like/Quinoprotein amine dehydrogenase"/>
    <property type="match status" value="1"/>
</dbReference>
<evidence type="ECO:0000259" key="2">
    <source>
        <dbReference type="Pfam" id="PF10313"/>
    </source>
</evidence>
<dbReference type="InterPro" id="IPR015943">
    <property type="entry name" value="WD40/YVTN_repeat-like_dom_sf"/>
</dbReference>
<dbReference type="EMBL" id="CP142728">
    <property type="protein sequence ID" value="WUR02963.1"/>
    <property type="molecule type" value="Genomic_DNA"/>
</dbReference>
<dbReference type="InterPro" id="IPR001680">
    <property type="entry name" value="WD40_rpt"/>
</dbReference>
<evidence type="ECO:0000313" key="5">
    <source>
        <dbReference type="Proteomes" id="UP001334084"/>
    </source>
</evidence>
<dbReference type="KEGG" id="vnx:VNE69_03177"/>